<dbReference type="AlphaFoldDB" id="A0A2D2DQ53"/>
<protein>
    <recommendedName>
        <fullName evidence="2">DUF2382 domain-containing protein</fullName>
    </recommendedName>
</protein>
<dbReference type="Proteomes" id="UP000229897">
    <property type="component" value="Chromosome"/>
</dbReference>
<evidence type="ECO:0000313" key="4">
    <source>
        <dbReference type="Proteomes" id="UP000229897"/>
    </source>
</evidence>
<name>A0A2D2DQ53_9BURK</name>
<dbReference type="PANTHER" id="PTHR38463:SF1">
    <property type="entry name" value="STRESS RESPONSE PROTEIN YSNF"/>
    <property type="match status" value="1"/>
</dbReference>
<reference evidence="3" key="1">
    <citation type="submission" date="2017-10" db="EMBL/GenBank/DDBJ databases">
        <title>Massilia psychrophilum sp. nov., a novel purple-pigmented bacterium isolated from Tianshan glacier, Xinjiang Municipality, China.</title>
        <authorList>
            <person name="Wang H."/>
        </authorList>
    </citation>
    <scope>NUCLEOTIDE SEQUENCE [LARGE SCALE GENOMIC DNA]</scope>
    <source>
        <strain evidence="3">B2</strain>
    </source>
</reference>
<gene>
    <name evidence="3" type="ORF">CR152_23075</name>
</gene>
<dbReference type="OrthoDB" id="581516at2"/>
<dbReference type="InterPro" id="IPR052967">
    <property type="entry name" value="Stress_Response_Assoc"/>
</dbReference>
<feature type="domain" description="DUF2382" evidence="2">
    <location>
        <begin position="170"/>
        <end position="279"/>
    </location>
</feature>
<evidence type="ECO:0000259" key="2">
    <source>
        <dbReference type="Pfam" id="PF09557"/>
    </source>
</evidence>
<dbReference type="PANTHER" id="PTHR38463">
    <property type="entry name" value="STRESS RESPONSE PROTEIN YSNF"/>
    <property type="match status" value="1"/>
</dbReference>
<accession>A0A2D2DQ53</accession>
<keyword evidence="4" id="KW-1185">Reference proteome</keyword>
<organism evidence="3 4">
    <name type="scientific">Massilia violaceinigra</name>
    <dbReference type="NCBI Taxonomy" id="2045208"/>
    <lineage>
        <taxon>Bacteria</taxon>
        <taxon>Pseudomonadati</taxon>
        <taxon>Pseudomonadota</taxon>
        <taxon>Betaproteobacteria</taxon>
        <taxon>Burkholderiales</taxon>
        <taxon>Oxalobacteraceae</taxon>
        <taxon>Telluria group</taxon>
        <taxon>Massilia</taxon>
    </lineage>
</organism>
<evidence type="ECO:0000256" key="1">
    <source>
        <dbReference type="SAM" id="MobiDB-lite"/>
    </source>
</evidence>
<dbReference type="EMBL" id="CP024608">
    <property type="protein sequence ID" value="ATQ77073.1"/>
    <property type="molecule type" value="Genomic_DNA"/>
</dbReference>
<dbReference type="KEGG" id="mass:CR152_23075"/>
<dbReference type="InterPro" id="IPR019060">
    <property type="entry name" value="DUF2382"/>
</dbReference>
<evidence type="ECO:0000313" key="3">
    <source>
        <dbReference type="EMBL" id="ATQ77073.1"/>
    </source>
</evidence>
<feature type="region of interest" description="Disordered" evidence="1">
    <location>
        <begin position="119"/>
        <end position="162"/>
    </location>
</feature>
<sequence>MEHTLVAVFDHRSDAQQALDDLVGSGFSRQNVRLSDGVPGDPGRTADAGEDASLGSSIKHFFTDLFGGERSEHARMYSDAVARGHYVLTVTAPNEPEVERAADIVERYGPVDIDEHSSQWQGGMQGGDAMRGQAMSQQSTFGSSQGGFGSAQGAAMTDSQQRAAGTTAIPVIQEEIKVGKREVQRGGVRIYQRIVETPVSESIGLREEHINVERRAVDKLVDPADIAAFQENTIELRETAEEAVVEKSARMVEEVIVGKEVTQRREQINDTVRHTEVDIEQIGPDDEAYFRGHWTSTFAREGGSYDDYAPAYRYGTSMAGSEIYRGRQWEEIEPGLRTDWEARNPGSTWEKMKAAIRHGWERMTS</sequence>
<dbReference type="RefSeq" id="WP_099878911.1">
    <property type="nucleotide sequence ID" value="NZ_CP024608.1"/>
</dbReference>
<dbReference type="Pfam" id="PF09557">
    <property type="entry name" value="DUF2382"/>
    <property type="match status" value="1"/>
</dbReference>
<feature type="region of interest" description="Disordered" evidence="1">
    <location>
        <begin position="33"/>
        <end position="52"/>
    </location>
</feature>
<proteinExistence type="predicted"/>